<organism evidence="2 3">
    <name type="scientific">Catenulispora yoronensis</name>
    <dbReference type="NCBI Taxonomy" id="450799"/>
    <lineage>
        <taxon>Bacteria</taxon>
        <taxon>Bacillati</taxon>
        <taxon>Actinomycetota</taxon>
        <taxon>Actinomycetes</taxon>
        <taxon>Catenulisporales</taxon>
        <taxon>Catenulisporaceae</taxon>
        <taxon>Catenulispora</taxon>
    </lineage>
</organism>
<feature type="region of interest" description="Disordered" evidence="1">
    <location>
        <begin position="18"/>
        <end position="43"/>
    </location>
</feature>
<name>A0ABN2VBA3_9ACTN</name>
<protein>
    <submittedName>
        <fullName evidence="2">Uncharacterized protein</fullName>
    </submittedName>
</protein>
<gene>
    <name evidence="2" type="ORF">GCM10009839_79670</name>
</gene>
<evidence type="ECO:0000313" key="3">
    <source>
        <dbReference type="Proteomes" id="UP001500751"/>
    </source>
</evidence>
<sequence length="69" mass="7215">MRSRDTYVASPERALAGGRFPHSAATRVSKPTTWPGRSNNAASTEHCLPAGTEISAPVSSQTFSAPKSA</sequence>
<accession>A0ABN2VBA3</accession>
<evidence type="ECO:0000313" key="2">
    <source>
        <dbReference type="EMBL" id="GAA2058087.1"/>
    </source>
</evidence>
<keyword evidence="3" id="KW-1185">Reference proteome</keyword>
<comment type="caution">
    <text evidence="2">The sequence shown here is derived from an EMBL/GenBank/DDBJ whole genome shotgun (WGS) entry which is preliminary data.</text>
</comment>
<feature type="compositionally biased region" description="Polar residues" evidence="1">
    <location>
        <begin position="29"/>
        <end position="43"/>
    </location>
</feature>
<evidence type="ECO:0000256" key="1">
    <source>
        <dbReference type="SAM" id="MobiDB-lite"/>
    </source>
</evidence>
<proteinExistence type="predicted"/>
<dbReference type="EMBL" id="BAAAQN010000069">
    <property type="protein sequence ID" value="GAA2058087.1"/>
    <property type="molecule type" value="Genomic_DNA"/>
</dbReference>
<reference evidence="2 3" key="1">
    <citation type="journal article" date="2019" name="Int. J. Syst. Evol. Microbiol.">
        <title>The Global Catalogue of Microorganisms (GCM) 10K type strain sequencing project: providing services to taxonomists for standard genome sequencing and annotation.</title>
        <authorList>
            <consortium name="The Broad Institute Genomics Platform"/>
            <consortium name="The Broad Institute Genome Sequencing Center for Infectious Disease"/>
            <person name="Wu L."/>
            <person name="Ma J."/>
        </authorList>
    </citation>
    <scope>NUCLEOTIDE SEQUENCE [LARGE SCALE GENOMIC DNA]</scope>
    <source>
        <strain evidence="2 3">JCM 16014</strain>
    </source>
</reference>
<dbReference type="Proteomes" id="UP001500751">
    <property type="component" value="Unassembled WGS sequence"/>
</dbReference>